<comment type="caution">
    <text evidence="1">The sequence shown here is derived from an EMBL/GenBank/DDBJ whole genome shotgun (WGS) entry which is preliminary data.</text>
</comment>
<evidence type="ECO:0000313" key="2">
    <source>
        <dbReference type="Proteomes" id="UP000324800"/>
    </source>
</evidence>
<dbReference type="Proteomes" id="UP000324800">
    <property type="component" value="Unassembled WGS sequence"/>
</dbReference>
<sequence>MPLIALGSATHLVEILRLNCSQFTVQRLSKPIHCLKAIATTSHIKLDARCTFVESSRLYSLKSPLSDCLPTVISAPTPAISLGGAESWEPEFFTHVRYPLPGYESKSIAVNIPYALLTALISPNLWNDTTYIPAIPVCRHDK</sequence>
<protein>
    <submittedName>
        <fullName evidence="1">Uncharacterized protein</fullName>
    </submittedName>
</protein>
<dbReference type="EMBL" id="SNRW01038597">
    <property type="protein sequence ID" value="KAA6353186.1"/>
    <property type="molecule type" value="Genomic_DNA"/>
</dbReference>
<evidence type="ECO:0000313" key="1">
    <source>
        <dbReference type="EMBL" id="KAA6353186.1"/>
    </source>
</evidence>
<dbReference type="AlphaFoldDB" id="A0A5J4T3Z4"/>
<reference evidence="1 2" key="1">
    <citation type="submission" date="2019-03" db="EMBL/GenBank/DDBJ databases">
        <title>Single cell metagenomics reveals metabolic interactions within the superorganism composed of flagellate Streblomastix strix and complex community of Bacteroidetes bacteria on its surface.</title>
        <authorList>
            <person name="Treitli S.C."/>
            <person name="Kolisko M."/>
            <person name="Husnik F."/>
            <person name="Keeling P."/>
            <person name="Hampl V."/>
        </authorList>
    </citation>
    <scope>NUCLEOTIDE SEQUENCE [LARGE SCALE GENOMIC DNA]</scope>
    <source>
        <strain evidence="1">ST1C</strain>
    </source>
</reference>
<accession>A0A5J4T3Z4</accession>
<name>A0A5J4T3Z4_9EUKA</name>
<proteinExistence type="predicted"/>
<organism evidence="1 2">
    <name type="scientific">Streblomastix strix</name>
    <dbReference type="NCBI Taxonomy" id="222440"/>
    <lineage>
        <taxon>Eukaryota</taxon>
        <taxon>Metamonada</taxon>
        <taxon>Preaxostyla</taxon>
        <taxon>Oxymonadida</taxon>
        <taxon>Streblomastigidae</taxon>
        <taxon>Streblomastix</taxon>
    </lineage>
</organism>
<gene>
    <name evidence="1" type="ORF">EZS28_051288</name>
</gene>